<gene>
    <name evidence="2" type="ORF">OIK44_05700</name>
</gene>
<feature type="domain" description="Thioester reductase (TE)" evidence="1">
    <location>
        <begin position="25"/>
        <end position="327"/>
    </location>
</feature>
<keyword evidence="3" id="KW-1185">Reference proteome</keyword>
<dbReference type="SUPFAM" id="SSF51735">
    <property type="entry name" value="NAD(P)-binding Rossmann-fold domains"/>
    <property type="match status" value="1"/>
</dbReference>
<comment type="caution">
    <text evidence="2">The sequence shown here is derived from an EMBL/GenBank/DDBJ whole genome shotgun (WGS) entry which is preliminary data.</text>
</comment>
<dbReference type="PANTHER" id="PTHR11011">
    <property type="entry name" value="MALE STERILITY PROTEIN 2-RELATED"/>
    <property type="match status" value="1"/>
</dbReference>
<dbReference type="Pfam" id="PF07993">
    <property type="entry name" value="NAD_binding_4"/>
    <property type="match status" value="1"/>
</dbReference>
<name>A0ABT5JWR8_9BURK</name>
<accession>A0ABT5JWR8</accession>
<evidence type="ECO:0000313" key="3">
    <source>
        <dbReference type="Proteomes" id="UP001221208"/>
    </source>
</evidence>
<protein>
    <submittedName>
        <fullName evidence="2">Fatty acyl-CoA reductase</fullName>
    </submittedName>
</protein>
<evidence type="ECO:0000313" key="2">
    <source>
        <dbReference type="EMBL" id="MDC8757084.1"/>
    </source>
</evidence>
<reference evidence="2 3" key="1">
    <citation type="submission" date="2022-10" db="EMBL/GenBank/DDBJ databases">
        <title>Janthinobacterium sp. hw3 Genome sequencing.</title>
        <authorList>
            <person name="Park S."/>
        </authorList>
    </citation>
    <scope>NUCLEOTIDE SEQUENCE [LARGE SCALE GENOMIC DNA]</scope>
    <source>
        <strain evidence="3">hw3</strain>
    </source>
</reference>
<dbReference type="EMBL" id="JAQQXR010000001">
    <property type="protein sequence ID" value="MDC8757084.1"/>
    <property type="molecule type" value="Genomic_DNA"/>
</dbReference>
<sequence>MEHVLKDTFPTLDARAALAGKHILLTGATGFLAKVVLEKLLRSVPDVGGITLLLRAGRNGADARARFEREIATSSVFDKLRAERPRWLERFFADKLDCVTGEVTQAAFGLPLDAFAALARRTDLVINAAASVDFREALDAALAINAVGVLNVAALARAAGAPLIQVSTCYVNGYRRGDMHERQVEPSRGAIPRHPDGHYDLSRLLERLQHRIEEIKEQCADPQLRARRLTELGIAEANYYGWNDSYTFTKWMGEQLAMRAMRGRALTIVRPSIIENTLREPAAGWIEGVKVADAIILAYARGKTSFFPATPGAVIDIVPADLVANSIVLAGAEALCDGAGRRIYQACSGSRNPVLLGTLIDLIQTEARRNWRHYERLFYRAPKRDFRVVSRAAFLLMLRALGAGLGLWSGARRLLGAGPSPALQALRTTQTLAQTFSFYTAPRCRFHNDALMALARRFGDGARFPVDPALIDWPDYLCRVHMGGLNRYALRDRPAPAAPYPQAEPGIGAGTLDIQSS</sequence>
<dbReference type="RefSeq" id="WP_273669732.1">
    <property type="nucleotide sequence ID" value="NZ_JAQQXR010000001.1"/>
</dbReference>
<dbReference type="InterPro" id="IPR013120">
    <property type="entry name" value="FAR_NAD-bd"/>
</dbReference>
<evidence type="ECO:0000259" key="1">
    <source>
        <dbReference type="Pfam" id="PF07993"/>
    </source>
</evidence>
<dbReference type="InterPro" id="IPR026055">
    <property type="entry name" value="FAR"/>
</dbReference>
<dbReference type="Gene3D" id="3.40.50.720">
    <property type="entry name" value="NAD(P)-binding Rossmann-like Domain"/>
    <property type="match status" value="1"/>
</dbReference>
<dbReference type="PANTHER" id="PTHR11011:SF45">
    <property type="entry name" value="FATTY ACYL-COA REDUCTASE CG8306-RELATED"/>
    <property type="match status" value="1"/>
</dbReference>
<proteinExistence type="predicted"/>
<organism evidence="2 3">
    <name type="scientific">Janthinobacterium fluminis</name>
    <dbReference type="NCBI Taxonomy" id="2987524"/>
    <lineage>
        <taxon>Bacteria</taxon>
        <taxon>Pseudomonadati</taxon>
        <taxon>Pseudomonadota</taxon>
        <taxon>Betaproteobacteria</taxon>
        <taxon>Burkholderiales</taxon>
        <taxon>Oxalobacteraceae</taxon>
        <taxon>Janthinobacterium</taxon>
    </lineage>
</organism>
<dbReference type="InterPro" id="IPR036291">
    <property type="entry name" value="NAD(P)-bd_dom_sf"/>
</dbReference>
<dbReference type="Proteomes" id="UP001221208">
    <property type="component" value="Unassembled WGS sequence"/>
</dbReference>
<dbReference type="CDD" id="cd05236">
    <property type="entry name" value="FAR-N_SDR_e"/>
    <property type="match status" value="1"/>
</dbReference>